<comment type="caution">
    <text evidence="2">The sequence shown here is derived from an EMBL/GenBank/DDBJ whole genome shotgun (WGS) entry which is preliminary data.</text>
</comment>
<evidence type="ECO:0000256" key="1">
    <source>
        <dbReference type="PROSITE-ProRule" id="PRU00339"/>
    </source>
</evidence>
<dbReference type="InterPro" id="IPR011990">
    <property type="entry name" value="TPR-like_helical_dom_sf"/>
</dbReference>
<dbReference type="InterPro" id="IPR051612">
    <property type="entry name" value="Teichoic_Acid_Biosynth"/>
</dbReference>
<dbReference type="SUPFAM" id="SSF48452">
    <property type="entry name" value="TPR-like"/>
    <property type="match status" value="1"/>
</dbReference>
<dbReference type="Pfam" id="PF04464">
    <property type="entry name" value="Glyphos_transf"/>
    <property type="match status" value="1"/>
</dbReference>
<evidence type="ECO:0000313" key="3">
    <source>
        <dbReference type="Proteomes" id="UP001580430"/>
    </source>
</evidence>
<dbReference type="PANTHER" id="PTHR37316:SF3">
    <property type="entry name" value="TEICHOIC ACID GLYCEROL-PHOSPHATE TRANSFERASE"/>
    <property type="match status" value="1"/>
</dbReference>
<accession>A0ABV5BXH8</accession>
<dbReference type="InterPro" id="IPR007554">
    <property type="entry name" value="Glycerophosphate_synth"/>
</dbReference>
<dbReference type="PANTHER" id="PTHR37316">
    <property type="entry name" value="TEICHOIC ACID GLYCEROL-PHOSPHATE PRIMASE"/>
    <property type="match status" value="1"/>
</dbReference>
<sequence>MRYILDLIAENINTNQLQNAYDLIIENEEFLTQNAEYWNLRGILCLKVEEYSAAISCLSKAIELDEFNGDFYYNYAYAFERIGSQSDAALYYGKAYKYLNDQSIKTELAQMYVDNEALKNIFVTAAEEKKKTFIILSSNIWRDVYQRTHHISRALAKFGHHVQYVERVRSTISEGRTLSVTDLLEYSLKSVKLVDGVSIFSPVELLDENQNVLESNYIELVQSLLHYSLSNNEEVVIITYLPSQINVIKSLKGNFYHIYECVDDHSDLEYSFWGHKNDFVWEQELMDSANAITTTASALYLQRTAIEQRKNVFLSRNAVNELDFLCSSAQEIPHDMQYIPEPRIVYTGALYDWFDVELFYQIVRSNPDKSFVIIGFGNTDLLIEPCPNLFFLGEKKHSELKKYLKHMQVGIIPFKDNTDIIINCDPIKQYEYIASSIPVIGTYMPEVLLDKEYSFIANNCEKFNVAINKYLKMTLNDSVIDSFVSRNNWNVRAALLSNLANKRIDENYIEKEQNHLGSQLYAISRNYKSPVFLALFSMYSNLNNKIKYQEGLKQAYEKFERVKFVERQYLISLISTNQNQKFAEIYSKSSWFKQELLKELQYRIDTQDYSVIPSLEYLCMNDVKNFFTSIEFITNSDTQKMYKMYLDFIQQSKVSGIELTNIESEEKSPLYLFLSEKNESTVSIYVSNLFDDNTIDITTFLKANGLNIDGYCSHSSYTHKISIDTPIISLDDLLLKQQNDENIKLIVIYDSNYVKQIRSLAEYGIKECEVAVSSGIGLEFVRIDANLMKKIRDKDYLKTVVFNKFNAADSNVEALLKYIPREYKDMFNIHVIYGRDIYLTENVVKAPLIASVTVSGFSTFLYLPKFTFNIEIGHGGLPLKACGLMDKKDKQSGGTQEVYNNADVVCIASTMEQIVRSSFYAIPENKYKITGLARNDMLCLADGKANLQKLLGAELDNKTIIFNMPTFHLDEKRNRVEGDLNLIDSFLISGFNYEEFNDFLKASNMICVSKVHHGEENAIAAKTKNRANSNLFFIDNHTLQTNGLDLYEILNAADILITDYSTVYNDFLFMNKPIIFVNTDIDKYREERGLVLEPYDFWTAGPKVSRQQELHEELEKYTLDKDYYRSEREKLLPVFFKHTDANSVQRTWEVIHQAFNTLEA</sequence>
<dbReference type="InterPro" id="IPR043148">
    <property type="entry name" value="TagF_C"/>
</dbReference>
<organism evidence="2 3">
    <name type="scientific">Paenibacillus medicaginis</name>
    <dbReference type="NCBI Taxonomy" id="1470560"/>
    <lineage>
        <taxon>Bacteria</taxon>
        <taxon>Bacillati</taxon>
        <taxon>Bacillota</taxon>
        <taxon>Bacilli</taxon>
        <taxon>Bacillales</taxon>
        <taxon>Paenibacillaceae</taxon>
        <taxon>Paenibacillus</taxon>
    </lineage>
</organism>
<dbReference type="RefSeq" id="WP_375519049.1">
    <property type="nucleotide sequence ID" value="NZ_JBHIRY010000004.1"/>
</dbReference>
<dbReference type="Gene3D" id="3.40.50.12580">
    <property type="match status" value="1"/>
</dbReference>
<dbReference type="Gene3D" id="3.40.50.2000">
    <property type="entry name" value="Glycogen Phosphorylase B"/>
    <property type="match status" value="1"/>
</dbReference>
<name>A0ABV5BXH8_9BACL</name>
<dbReference type="Gene3D" id="1.25.40.10">
    <property type="entry name" value="Tetratricopeptide repeat domain"/>
    <property type="match status" value="1"/>
</dbReference>
<evidence type="ECO:0000313" key="2">
    <source>
        <dbReference type="EMBL" id="MFB5759856.1"/>
    </source>
</evidence>
<dbReference type="SMART" id="SM00028">
    <property type="entry name" value="TPR"/>
    <property type="match status" value="1"/>
</dbReference>
<dbReference type="Gene3D" id="3.40.50.11010">
    <property type="match status" value="1"/>
</dbReference>
<dbReference type="SUPFAM" id="SSF53756">
    <property type="entry name" value="UDP-Glycosyltransferase/glycogen phosphorylase"/>
    <property type="match status" value="2"/>
</dbReference>
<feature type="repeat" description="TPR" evidence="1">
    <location>
        <begin position="35"/>
        <end position="68"/>
    </location>
</feature>
<keyword evidence="1" id="KW-0802">TPR repeat</keyword>
<dbReference type="InterPro" id="IPR019734">
    <property type="entry name" value="TPR_rpt"/>
</dbReference>
<protein>
    <submittedName>
        <fullName evidence="2">CDP-glycerol glycerophosphotransferase family protein</fullName>
    </submittedName>
</protein>
<dbReference type="EMBL" id="JBHIRY010000004">
    <property type="protein sequence ID" value="MFB5759856.1"/>
    <property type="molecule type" value="Genomic_DNA"/>
</dbReference>
<gene>
    <name evidence="2" type="ORF">ACE5LO_05565</name>
</gene>
<keyword evidence="3" id="KW-1185">Reference proteome</keyword>
<proteinExistence type="predicted"/>
<reference evidence="2 3" key="1">
    <citation type="submission" date="2024-09" db="EMBL/GenBank/DDBJ databases">
        <title>Paenibacillus zeirhizospherea sp. nov., isolated from surface of the maize (Zea mays) roots in a horticulture field, Hungary.</title>
        <authorList>
            <person name="Marton D."/>
            <person name="Farkas M."/>
            <person name="Bedics A."/>
            <person name="Toth E."/>
            <person name="Tancsics A."/>
            <person name="Boka K."/>
            <person name="Marati G."/>
            <person name="Kriszt B."/>
            <person name="Cserhati M."/>
        </authorList>
    </citation>
    <scope>NUCLEOTIDE SEQUENCE [LARGE SCALE GENOMIC DNA]</scope>
    <source>
        <strain evidence="2 3">JCM 18446</strain>
    </source>
</reference>
<dbReference type="Proteomes" id="UP001580430">
    <property type="component" value="Unassembled WGS sequence"/>
</dbReference>
<dbReference type="PROSITE" id="PS50005">
    <property type="entry name" value="TPR"/>
    <property type="match status" value="1"/>
</dbReference>